<dbReference type="EMBL" id="JAEEGB010000006">
    <property type="protein sequence ID" value="MBI6872327.1"/>
    <property type="molecule type" value="Genomic_DNA"/>
</dbReference>
<evidence type="ECO:0000313" key="1">
    <source>
        <dbReference type="EMBL" id="MBI6872327.1"/>
    </source>
</evidence>
<name>A0A934HXD8_9CLOT</name>
<proteinExistence type="predicted"/>
<evidence type="ECO:0000313" key="2">
    <source>
        <dbReference type="Proteomes" id="UP000622687"/>
    </source>
</evidence>
<sequence>MKKLSKGKQTTENFQKYLQILWESLENEWTGWAGEIEVDTRDTEELVVIEVISKLLLI</sequence>
<dbReference type="RefSeq" id="WP_211141837.1">
    <property type="nucleotide sequence ID" value="NZ_JAEEGB010000006.1"/>
</dbReference>
<reference evidence="1" key="1">
    <citation type="submission" date="2020-12" db="EMBL/GenBank/DDBJ databases">
        <title>Clostridium thailandense sp. nov., a novel acetogenic bacterium isolated from peat land soil in Thailand.</title>
        <authorList>
            <person name="Chaikitkaew S."/>
            <person name="Birkeland N.K."/>
        </authorList>
    </citation>
    <scope>NUCLEOTIDE SEQUENCE</scope>
    <source>
        <strain evidence="1">DSM 17425</strain>
    </source>
</reference>
<comment type="caution">
    <text evidence="1">The sequence shown here is derived from an EMBL/GenBank/DDBJ whole genome shotgun (WGS) entry which is preliminary data.</text>
</comment>
<protein>
    <submittedName>
        <fullName evidence="1">Uncharacterized protein</fullName>
    </submittedName>
</protein>
<dbReference type="AlphaFoldDB" id="A0A934HXD8"/>
<gene>
    <name evidence="1" type="ORF">I6U51_06345</name>
</gene>
<keyword evidence="2" id="KW-1185">Reference proteome</keyword>
<organism evidence="1 2">
    <name type="scientific">Clostridium aciditolerans</name>
    <dbReference type="NCBI Taxonomy" id="339861"/>
    <lineage>
        <taxon>Bacteria</taxon>
        <taxon>Bacillati</taxon>
        <taxon>Bacillota</taxon>
        <taxon>Clostridia</taxon>
        <taxon>Eubacteriales</taxon>
        <taxon>Clostridiaceae</taxon>
        <taxon>Clostridium</taxon>
    </lineage>
</organism>
<dbReference type="Proteomes" id="UP000622687">
    <property type="component" value="Unassembled WGS sequence"/>
</dbReference>
<accession>A0A934HXD8</accession>